<keyword evidence="1" id="KW-0349">Heme</keyword>
<dbReference type="InterPro" id="IPR036909">
    <property type="entry name" value="Cyt_c-like_dom_sf"/>
</dbReference>
<evidence type="ECO:0000256" key="1">
    <source>
        <dbReference type="ARBA" id="ARBA00022617"/>
    </source>
</evidence>
<keyword evidence="3" id="KW-0408">Iron</keyword>
<evidence type="ECO:0000256" key="3">
    <source>
        <dbReference type="ARBA" id="ARBA00023004"/>
    </source>
</evidence>
<dbReference type="SUPFAM" id="SSF46626">
    <property type="entry name" value="Cytochrome c"/>
    <property type="match status" value="1"/>
</dbReference>
<dbReference type="InterPro" id="IPR009056">
    <property type="entry name" value="Cyt_c-like_dom"/>
</dbReference>
<dbReference type="GO" id="GO:0020037">
    <property type="term" value="F:heme binding"/>
    <property type="evidence" value="ECO:0007669"/>
    <property type="project" value="InterPro"/>
</dbReference>
<evidence type="ECO:0000259" key="4">
    <source>
        <dbReference type="PROSITE" id="PS51007"/>
    </source>
</evidence>
<comment type="caution">
    <text evidence="5">The sequence shown here is derived from an EMBL/GenBank/DDBJ whole genome shotgun (WGS) entry which is preliminary data.</text>
</comment>
<accession>A0A0F9QQP9</accession>
<reference evidence="5" key="1">
    <citation type="journal article" date="2015" name="Nature">
        <title>Complex archaea that bridge the gap between prokaryotes and eukaryotes.</title>
        <authorList>
            <person name="Spang A."/>
            <person name="Saw J.H."/>
            <person name="Jorgensen S.L."/>
            <person name="Zaremba-Niedzwiedzka K."/>
            <person name="Martijn J."/>
            <person name="Lind A.E."/>
            <person name="van Eijk R."/>
            <person name="Schleper C."/>
            <person name="Guy L."/>
            <person name="Ettema T.J."/>
        </authorList>
    </citation>
    <scope>NUCLEOTIDE SEQUENCE</scope>
</reference>
<dbReference type="AlphaFoldDB" id="A0A0F9QQP9"/>
<protein>
    <recommendedName>
        <fullName evidence="4">Cytochrome c domain-containing protein</fullName>
    </recommendedName>
</protein>
<dbReference type="EMBL" id="LAZR01003707">
    <property type="protein sequence ID" value="KKN15491.1"/>
    <property type="molecule type" value="Genomic_DNA"/>
</dbReference>
<name>A0A0F9QQP9_9ZZZZ</name>
<dbReference type="Pfam" id="PF13442">
    <property type="entry name" value="Cytochrome_CBB3"/>
    <property type="match status" value="1"/>
</dbReference>
<dbReference type="GO" id="GO:0046872">
    <property type="term" value="F:metal ion binding"/>
    <property type="evidence" value="ECO:0007669"/>
    <property type="project" value="UniProtKB-KW"/>
</dbReference>
<sequence length="174" mass="19084">MYLSKYFIPSVLAAGMATFSAGLAFAESHTTTVEKTADVPADVEFENGKVVFRAALDDSPLKFEFKPDQTLTPQVEEFYKTGVNPYSGDSEAIKAGNKSYQKLCQSCHLKDGGGRIGPSLNDNKWEGSRTHTEVGRFEIIYGGGAGAMQAFGRRVEQDDILKIMAFIDTLRPEK</sequence>
<dbReference type="GO" id="GO:0009055">
    <property type="term" value="F:electron transfer activity"/>
    <property type="evidence" value="ECO:0007669"/>
    <property type="project" value="InterPro"/>
</dbReference>
<keyword evidence="2" id="KW-0479">Metal-binding</keyword>
<feature type="domain" description="Cytochrome c" evidence="4">
    <location>
        <begin position="91"/>
        <end position="171"/>
    </location>
</feature>
<dbReference type="Gene3D" id="1.10.760.10">
    <property type="entry name" value="Cytochrome c-like domain"/>
    <property type="match status" value="1"/>
</dbReference>
<evidence type="ECO:0000256" key="2">
    <source>
        <dbReference type="ARBA" id="ARBA00022723"/>
    </source>
</evidence>
<organism evidence="5">
    <name type="scientific">marine sediment metagenome</name>
    <dbReference type="NCBI Taxonomy" id="412755"/>
    <lineage>
        <taxon>unclassified sequences</taxon>
        <taxon>metagenomes</taxon>
        <taxon>ecological metagenomes</taxon>
    </lineage>
</organism>
<dbReference type="PROSITE" id="PS51007">
    <property type="entry name" value="CYTC"/>
    <property type="match status" value="1"/>
</dbReference>
<gene>
    <name evidence="5" type="ORF">LCGC14_0985550</name>
</gene>
<evidence type="ECO:0000313" key="5">
    <source>
        <dbReference type="EMBL" id="KKN15491.1"/>
    </source>
</evidence>
<proteinExistence type="predicted"/>